<dbReference type="Proteomes" id="UP000812270">
    <property type="component" value="Unassembled WGS sequence"/>
</dbReference>
<reference evidence="1" key="1">
    <citation type="submission" date="2021-06" db="EMBL/GenBank/DDBJ databases">
        <authorList>
            <person name="Huq M.A."/>
        </authorList>
    </citation>
    <scope>NUCLEOTIDE SEQUENCE</scope>
    <source>
        <strain evidence="1">MAH-26</strain>
    </source>
</reference>
<evidence type="ECO:0000313" key="1">
    <source>
        <dbReference type="EMBL" id="MBV4358308.1"/>
    </source>
</evidence>
<dbReference type="AlphaFoldDB" id="A0A9E2W559"/>
<gene>
    <name evidence="1" type="ORF">KTO63_14175</name>
</gene>
<dbReference type="EMBL" id="JAHSPG010000011">
    <property type="protein sequence ID" value="MBV4358308.1"/>
    <property type="molecule type" value="Genomic_DNA"/>
</dbReference>
<accession>A0A9E2W559</accession>
<comment type="caution">
    <text evidence="1">The sequence shown here is derived from an EMBL/GenBank/DDBJ whole genome shotgun (WGS) entry which is preliminary data.</text>
</comment>
<proteinExistence type="predicted"/>
<organism evidence="1 2">
    <name type="scientific">Pinibacter aurantiacus</name>
    <dbReference type="NCBI Taxonomy" id="2851599"/>
    <lineage>
        <taxon>Bacteria</taxon>
        <taxon>Pseudomonadati</taxon>
        <taxon>Bacteroidota</taxon>
        <taxon>Chitinophagia</taxon>
        <taxon>Chitinophagales</taxon>
        <taxon>Chitinophagaceae</taxon>
        <taxon>Pinibacter</taxon>
    </lineage>
</organism>
<evidence type="ECO:0000313" key="2">
    <source>
        <dbReference type="Proteomes" id="UP000812270"/>
    </source>
</evidence>
<sequence>MITVLAICGIHAFAAIGIGGGGKTKQQSAGIDFTPISVANSFTLKGTFSYRGGKIMSEERIAPNVISFNSIVTYQQGNTTYIMPYKSSVSLAPATNSSLQMLNLKVKIH</sequence>
<name>A0A9E2W559_9BACT</name>
<dbReference type="RefSeq" id="WP_217791981.1">
    <property type="nucleotide sequence ID" value="NZ_JAHSPG010000011.1"/>
</dbReference>
<protein>
    <submittedName>
        <fullName evidence="1">Uncharacterized protein</fullName>
    </submittedName>
</protein>
<keyword evidence="2" id="KW-1185">Reference proteome</keyword>